<dbReference type="PANTHER" id="PTHR47424">
    <property type="entry name" value="REGULATORY PROTEIN GAL4"/>
    <property type="match status" value="1"/>
</dbReference>
<evidence type="ECO:0000256" key="3">
    <source>
        <dbReference type="ARBA" id="ARBA00023125"/>
    </source>
</evidence>
<feature type="region of interest" description="Disordered" evidence="6">
    <location>
        <begin position="141"/>
        <end position="174"/>
    </location>
</feature>
<dbReference type="EMBL" id="LJBN01000139">
    <property type="protein sequence ID" value="OOQ86493.1"/>
    <property type="molecule type" value="Genomic_DNA"/>
</dbReference>
<dbReference type="GO" id="GO:0008270">
    <property type="term" value="F:zinc ion binding"/>
    <property type="evidence" value="ECO:0007669"/>
    <property type="project" value="InterPro"/>
</dbReference>
<dbReference type="InterPro" id="IPR007219">
    <property type="entry name" value="XnlR_reg_dom"/>
</dbReference>
<organism evidence="8 9">
    <name type="scientific">Penicillium brasilianum</name>
    <dbReference type="NCBI Taxonomy" id="104259"/>
    <lineage>
        <taxon>Eukaryota</taxon>
        <taxon>Fungi</taxon>
        <taxon>Dikarya</taxon>
        <taxon>Ascomycota</taxon>
        <taxon>Pezizomycotina</taxon>
        <taxon>Eurotiomycetes</taxon>
        <taxon>Eurotiomycetidae</taxon>
        <taxon>Eurotiales</taxon>
        <taxon>Aspergillaceae</taxon>
        <taxon>Penicillium</taxon>
    </lineage>
</organism>
<protein>
    <recommendedName>
        <fullName evidence="7">Zn(2)-C6 fungal-type domain-containing protein</fullName>
    </recommendedName>
</protein>
<keyword evidence="3" id="KW-0238">DNA-binding</keyword>
<dbReference type="SMART" id="SM00906">
    <property type="entry name" value="Fungal_trans"/>
    <property type="match status" value="1"/>
</dbReference>
<dbReference type="InterPro" id="IPR051127">
    <property type="entry name" value="Fungal_SecMet_Regulators"/>
</dbReference>
<evidence type="ECO:0000259" key="7">
    <source>
        <dbReference type="PROSITE" id="PS50048"/>
    </source>
</evidence>
<dbReference type="GO" id="GO:0000978">
    <property type="term" value="F:RNA polymerase II cis-regulatory region sequence-specific DNA binding"/>
    <property type="evidence" value="ECO:0007669"/>
    <property type="project" value="TreeGrafter"/>
</dbReference>
<evidence type="ECO:0000256" key="4">
    <source>
        <dbReference type="ARBA" id="ARBA00023163"/>
    </source>
</evidence>
<sequence length="803" mass="89747">MFCSEASESEEHVAWGFAWVRRSHRPHISLIAGGVGEGVAKPPRIVPEPRDEDDPQDALSYKEQSSNCMLIYPLSNLSLESHEAMPTKRLKPWERRRCVVACYDCRKRRQRCDGAWPCSQCVVRGTQSYCQYFRPSAAARDESSRSIPKSSSSFSGRLMPREMPYPQRTTSASSPRIDPLLVNMQKRVGVFVGSTANLCVLQKARELVSRAVGPCSFLDEPKVDDILDEIPSARPNPCENAGPARPLKPEASESKLFVRWYLYATKGLLDLFDEPQLYRWVAVWLEKPIEEEGPRDAVYYLVCAIGAQACPGNMDTFAELLFHRGRTLVAVEAMENLDLFAVQSYALITMYLLGASKWNAAFMSLGTAVRGAHALGLHREEVSVSLDPQDRDACEQIWRVLRVLDLFLSLMLGRPLTTSSSGCQPERANYSASIDLCIICESVYNDVYNGRQISGERQAQISQHYRRWTTEFRNGLSTDRISPTVCLSTNEAYQQPDIGLYHLKQAYYVSIMVWTRSTLFEMVSAAGQSNCPRNAQPNHVLSSTIERDRVHADACIISALRCMDLLQGLLAADHLPKQLPFIVNSIFLSALVLGVALFGDFDYVYPIGNYLQLAQELLQLFNKHDATADKYLTILRNFYAACDEYEQKRRNIRLKSLDPVIKELFRVPPDNIDTSAVPEPPQEDLNLRSADLGMFSQTAVNGQVASFSSNQDGYWQDIMAGIGLFEATVRDTVELESFECSGPPDGLTENYSESLTDSAFHALFPGLSSPGDYNGLFFYEGPALDLSGLVFSEGGLQSSIQVL</sequence>
<keyword evidence="5" id="KW-0539">Nucleus</keyword>
<dbReference type="GO" id="GO:0006351">
    <property type="term" value="P:DNA-templated transcription"/>
    <property type="evidence" value="ECO:0007669"/>
    <property type="project" value="InterPro"/>
</dbReference>
<dbReference type="GO" id="GO:0005634">
    <property type="term" value="C:nucleus"/>
    <property type="evidence" value="ECO:0007669"/>
    <property type="project" value="TreeGrafter"/>
</dbReference>
<dbReference type="CDD" id="cd00067">
    <property type="entry name" value="GAL4"/>
    <property type="match status" value="1"/>
</dbReference>
<gene>
    <name evidence="8" type="ORF">PEBR_21294</name>
</gene>
<dbReference type="Pfam" id="PF00172">
    <property type="entry name" value="Zn_clus"/>
    <property type="match status" value="1"/>
</dbReference>
<dbReference type="GO" id="GO:0000435">
    <property type="term" value="P:positive regulation of transcription from RNA polymerase II promoter by galactose"/>
    <property type="evidence" value="ECO:0007669"/>
    <property type="project" value="TreeGrafter"/>
</dbReference>
<feature type="domain" description="Zn(2)-C6 fungal-type" evidence="7">
    <location>
        <begin position="101"/>
        <end position="132"/>
    </location>
</feature>
<dbReference type="AlphaFoldDB" id="A0A1S9RLW6"/>
<keyword evidence="1" id="KW-0479">Metal-binding</keyword>
<comment type="caution">
    <text evidence="8">The sequence shown here is derived from an EMBL/GenBank/DDBJ whole genome shotgun (WGS) entry which is preliminary data.</text>
</comment>
<evidence type="ECO:0000256" key="5">
    <source>
        <dbReference type="ARBA" id="ARBA00023242"/>
    </source>
</evidence>
<feature type="compositionally biased region" description="Low complexity" evidence="6">
    <location>
        <begin position="145"/>
        <end position="155"/>
    </location>
</feature>
<proteinExistence type="predicted"/>
<dbReference type="SMART" id="SM00066">
    <property type="entry name" value="GAL4"/>
    <property type="match status" value="1"/>
</dbReference>
<dbReference type="PANTHER" id="PTHR47424:SF9">
    <property type="entry name" value="TAH-2"/>
    <property type="match status" value="1"/>
</dbReference>
<reference evidence="9" key="1">
    <citation type="submission" date="2015-09" db="EMBL/GenBank/DDBJ databases">
        <authorList>
            <person name="Fill T.P."/>
            <person name="Baretta J.F."/>
            <person name="de Almeida L.G."/>
            <person name="Rocha M."/>
            <person name="de Souza D.H."/>
            <person name="Malavazi I."/>
            <person name="Cerdeira L.T."/>
            <person name="Hong H."/>
            <person name="Samborskyy M."/>
            <person name="de Vasconcelos A.T."/>
            <person name="Leadlay P."/>
            <person name="Rodrigues-Filho E."/>
        </authorList>
    </citation>
    <scope>NUCLEOTIDE SEQUENCE [LARGE SCALE GENOMIC DNA]</scope>
    <source>
        <strain evidence="9">LaBioMMi 136</strain>
    </source>
</reference>
<keyword evidence="2" id="KW-0805">Transcription regulation</keyword>
<evidence type="ECO:0000313" key="8">
    <source>
        <dbReference type="EMBL" id="OOQ86493.1"/>
    </source>
</evidence>
<dbReference type="SUPFAM" id="SSF57701">
    <property type="entry name" value="Zn2/Cys6 DNA-binding domain"/>
    <property type="match status" value="1"/>
</dbReference>
<dbReference type="PROSITE" id="PS00463">
    <property type="entry name" value="ZN2_CY6_FUNGAL_1"/>
    <property type="match status" value="1"/>
</dbReference>
<feature type="region of interest" description="Disordered" evidence="6">
    <location>
        <begin position="39"/>
        <end position="58"/>
    </location>
</feature>
<evidence type="ECO:0000256" key="6">
    <source>
        <dbReference type="SAM" id="MobiDB-lite"/>
    </source>
</evidence>
<evidence type="ECO:0000313" key="9">
    <source>
        <dbReference type="Proteomes" id="UP000190744"/>
    </source>
</evidence>
<keyword evidence="4" id="KW-0804">Transcription</keyword>
<dbReference type="InterPro" id="IPR036864">
    <property type="entry name" value="Zn2-C6_fun-type_DNA-bd_sf"/>
</dbReference>
<evidence type="ECO:0000256" key="2">
    <source>
        <dbReference type="ARBA" id="ARBA00023015"/>
    </source>
</evidence>
<dbReference type="Pfam" id="PF04082">
    <property type="entry name" value="Fungal_trans"/>
    <property type="match status" value="1"/>
</dbReference>
<dbReference type="Proteomes" id="UP000190744">
    <property type="component" value="Unassembled WGS sequence"/>
</dbReference>
<dbReference type="GO" id="GO:0000981">
    <property type="term" value="F:DNA-binding transcription factor activity, RNA polymerase II-specific"/>
    <property type="evidence" value="ECO:0007669"/>
    <property type="project" value="InterPro"/>
</dbReference>
<accession>A0A1S9RLW6</accession>
<name>A0A1S9RLW6_PENBI</name>
<evidence type="ECO:0000256" key="1">
    <source>
        <dbReference type="ARBA" id="ARBA00022723"/>
    </source>
</evidence>
<dbReference type="Gene3D" id="4.10.240.10">
    <property type="entry name" value="Zn(2)-C6 fungal-type DNA-binding domain"/>
    <property type="match status" value="1"/>
</dbReference>
<dbReference type="CDD" id="cd12148">
    <property type="entry name" value="fungal_TF_MHR"/>
    <property type="match status" value="1"/>
</dbReference>
<dbReference type="PROSITE" id="PS50048">
    <property type="entry name" value="ZN2_CY6_FUNGAL_2"/>
    <property type="match status" value="1"/>
</dbReference>
<dbReference type="InterPro" id="IPR001138">
    <property type="entry name" value="Zn2Cys6_DnaBD"/>
</dbReference>